<name>A0A6A4Q0A3_LUPAL</name>
<protein>
    <submittedName>
        <fullName evidence="1">Uncharacterized protein</fullName>
    </submittedName>
</protein>
<dbReference type="Proteomes" id="UP000447434">
    <property type="component" value="Chromosome 9"/>
</dbReference>
<evidence type="ECO:0000313" key="2">
    <source>
        <dbReference type="Proteomes" id="UP000447434"/>
    </source>
</evidence>
<keyword evidence="2" id="KW-1185">Reference proteome</keyword>
<proteinExistence type="predicted"/>
<sequence>MATIRHRWASIPRSFSCDSVMMLRSGTMLSHSTCLGHGPTYLGHRPTCQVMSQLVSVILDKLLSHSGWVTGQLVSIILVKLLGHSGSVTSNFVSVTKLGLDISSSVTILDLG</sequence>
<dbReference type="AlphaFoldDB" id="A0A6A4Q0A3"/>
<reference evidence="2" key="1">
    <citation type="journal article" date="2020" name="Nat. Commun.">
        <title>Genome sequence of the cluster root forming white lupin.</title>
        <authorList>
            <person name="Hufnagel B."/>
            <person name="Marques A."/>
            <person name="Soriano A."/>
            <person name="Marques L."/>
            <person name="Divol F."/>
            <person name="Doumas P."/>
            <person name="Sallet E."/>
            <person name="Mancinotti D."/>
            <person name="Carrere S."/>
            <person name="Marande W."/>
            <person name="Arribat S."/>
            <person name="Keller J."/>
            <person name="Huneau C."/>
            <person name="Blein T."/>
            <person name="Aime D."/>
            <person name="Laguerre M."/>
            <person name="Taylor J."/>
            <person name="Schubert V."/>
            <person name="Nelson M."/>
            <person name="Geu-Flores F."/>
            <person name="Crespi M."/>
            <person name="Gallardo-Guerrero K."/>
            <person name="Delaux P.-M."/>
            <person name="Salse J."/>
            <person name="Berges H."/>
            <person name="Guyot R."/>
            <person name="Gouzy J."/>
            <person name="Peret B."/>
        </authorList>
    </citation>
    <scope>NUCLEOTIDE SEQUENCE [LARGE SCALE GENOMIC DNA]</scope>
    <source>
        <strain evidence="2">cv. Amiga</strain>
    </source>
</reference>
<organism evidence="1 2">
    <name type="scientific">Lupinus albus</name>
    <name type="common">White lupine</name>
    <name type="synonym">Lupinus termis</name>
    <dbReference type="NCBI Taxonomy" id="3870"/>
    <lineage>
        <taxon>Eukaryota</taxon>
        <taxon>Viridiplantae</taxon>
        <taxon>Streptophyta</taxon>
        <taxon>Embryophyta</taxon>
        <taxon>Tracheophyta</taxon>
        <taxon>Spermatophyta</taxon>
        <taxon>Magnoliopsida</taxon>
        <taxon>eudicotyledons</taxon>
        <taxon>Gunneridae</taxon>
        <taxon>Pentapetalae</taxon>
        <taxon>rosids</taxon>
        <taxon>fabids</taxon>
        <taxon>Fabales</taxon>
        <taxon>Fabaceae</taxon>
        <taxon>Papilionoideae</taxon>
        <taxon>50 kb inversion clade</taxon>
        <taxon>genistoids sensu lato</taxon>
        <taxon>core genistoids</taxon>
        <taxon>Genisteae</taxon>
        <taxon>Lupinus</taxon>
    </lineage>
</organism>
<comment type="caution">
    <text evidence="1">The sequence shown here is derived from an EMBL/GenBank/DDBJ whole genome shotgun (WGS) entry which is preliminary data.</text>
</comment>
<evidence type="ECO:0000313" key="1">
    <source>
        <dbReference type="EMBL" id="KAE9607495.1"/>
    </source>
</evidence>
<dbReference type="EMBL" id="WOCE01000009">
    <property type="protein sequence ID" value="KAE9607495.1"/>
    <property type="molecule type" value="Genomic_DNA"/>
</dbReference>
<accession>A0A6A4Q0A3</accession>
<gene>
    <name evidence="1" type="ORF">Lalb_Chr09g0330651</name>
</gene>